<gene>
    <name evidence="3" type="ORF">FC62_GL001368</name>
</gene>
<evidence type="ECO:0000256" key="2">
    <source>
        <dbReference type="PIRSR" id="PIRSR605754-1"/>
    </source>
</evidence>
<dbReference type="SUPFAM" id="SSF63817">
    <property type="entry name" value="Sortase"/>
    <property type="match status" value="1"/>
</dbReference>
<dbReference type="PATRIC" id="fig|1423722.3.peg.1394"/>
<feature type="active site" description="Acyl-thioester intermediate" evidence="2">
    <location>
        <position position="93"/>
    </location>
</feature>
<dbReference type="Gene3D" id="2.40.260.10">
    <property type="entry name" value="Sortase"/>
    <property type="match status" value="1"/>
</dbReference>
<feature type="active site" description="Proton donor/acceptor" evidence="2">
    <location>
        <position position="28"/>
    </location>
</feature>
<sequence length="134" mass="15291">MLEKGIGNLAWSSLPTGGKNTLSVLTGHSGLANQIYFDNIKHLKKGDIIYLNVFGDKLSYKVIGQQVIDPNNHAEYDHLYVKPGQDRITLMTCTPIFINSHRLLIFAKRVPTKVAQKTQIKHRNIWYDRTQIED</sequence>
<accession>A0A0R1GT94</accession>
<comment type="caution">
    <text evidence="3">The sequence shown here is derived from an EMBL/GenBank/DDBJ whole genome shotgun (WGS) entry which is preliminary data.</text>
</comment>
<organism evidence="3 4">
    <name type="scientific">Amylolactobacillus amylotrophicus DSM 20534</name>
    <dbReference type="NCBI Taxonomy" id="1423722"/>
    <lineage>
        <taxon>Bacteria</taxon>
        <taxon>Bacillati</taxon>
        <taxon>Bacillota</taxon>
        <taxon>Bacilli</taxon>
        <taxon>Lactobacillales</taxon>
        <taxon>Lactobacillaceae</taxon>
        <taxon>Amylolactobacillus</taxon>
    </lineage>
</organism>
<dbReference type="EMBL" id="AZCV01000006">
    <property type="protein sequence ID" value="KRK37253.1"/>
    <property type="molecule type" value="Genomic_DNA"/>
</dbReference>
<dbReference type="AlphaFoldDB" id="A0A0R1GT94"/>
<proteinExistence type="predicted"/>
<dbReference type="GO" id="GO:0016787">
    <property type="term" value="F:hydrolase activity"/>
    <property type="evidence" value="ECO:0007669"/>
    <property type="project" value="UniProtKB-KW"/>
</dbReference>
<keyword evidence="1" id="KW-0378">Hydrolase</keyword>
<dbReference type="InterPro" id="IPR042002">
    <property type="entry name" value="Sortase_C"/>
</dbReference>
<dbReference type="RefSeq" id="WP_054746149.1">
    <property type="nucleotide sequence ID" value="NZ_AZCV01000006.1"/>
</dbReference>
<dbReference type="Pfam" id="PF04203">
    <property type="entry name" value="Sortase"/>
    <property type="match status" value="1"/>
</dbReference>
<dbReference type="InterPro" id="IPR005754">
    <property type="entry name" value="Sortase"/>
</dbReference>
<evidence type="ECO:0000256" key="1">
    <source>
        <dbReference type="ARBA" id="ARBA00022801"/>
    </source>
</evidence>
<evidence type="ECO:0008006" key="5">
    <source>
        <dbReference type="Google" id="ProtNLM"/>
    </source>
</evidence>
<dbReference type="CDD" id="cd05827">
    <property type="entry name" value="Sortase_C"/>
    <property type="match status" value="1"/>
</dbReference>
<evidence type="ECO:0000313" key="4">
    <source>
        <dbReference type="Proteomes" id="UP000050909"/>
    </source>
</evidence>
<name>A0A0R1GT94_9LACO</name>
<dbReference type="NCBIfam" id="TIGR01076">
    <property type="entry name" value="sortase_fam"/>
    <property type="match status" value="1"/>
</dbReference>
<evidence type="ECO:0000313" key="3">
    <source>
        <dbReference type="EMBL" id="KRK37253.1"/>
    </source>
</evidence>
<protein>
    <recommendedName>
        <fullName evidence="5">Sortase</fullName>
    </recommendedName>
</protein>
<reference evidence="3 4" key="1">
    <citation type="journal article" date="2015" name="Genome Announc.">
        <title>Expanding the biotechnology potential of lactobacilli through comparative genomics of 213 strains and associated genera.</title>
        <authorList>
            <person name="Sun Z."/>
            <person name="Harris H.M."/>
            <person name="McCann A."/>
            <person name="Guo C."/>
            <person name="Argimon S."/>
            <person name="Zhang W."/>
            <person name="Yang X."/>
            <person name="Jeffery I.B."/>
            <person name="Cooney J.C."/>
            <person name="Kagawa T.F."/>
            <person name="Liu W."/>
            <person name="Song Y."/>
            <person name="Salvetti E."/>
            <person name="Wrobel A."/>
            <person name="Rasinkangas P."/>
            <person name="Parkhill J."/>
            <person name="Rea M.C."/>
            <person name="O'Sullivan O."/>
            <person name="Ritari J."/>
            <person name="Douillard F.P."/>
            <person name="Paul Ross R."/>
            <person name="Yang R."/>
            <person name="Briner A.E."/>
            <person name="Felis G.E."/>
            <person name="de Vos W.M."/>
            <person name="Barrangou R."/>
            <person name="Klaenhammer T.R."/>
            <person name="Caufield P.W."/>
            <person name="Cui Y."/>
            <person name="Zhang H."/>
            <person name="O'Toole P.W."/>
        </authorList>
    </citation>
    <scope>NUCLEOTIDE SEQUENCE [LARGE SCALE GENOMIC DNA]</scope>
    <source>
        <strain evidence="3 4">DSM 20534</strain>
    </source>
</reference>
<dbReference type="InterPro" id="IPR023365">
    <property type="entry name" value="Sortase_dom-sf"/>
</dbReference>
<keyword evidence="4" id="KW-1185">Reference proteome</keyword>
<dbReference type="Proteomes" id="UP000050909">
    <property type="component" value="Unassembled WGS sequence"/>
</dbReference>